<feature type="transmembrane region" description="Helical" evidence="1">
    <location>
        <begin position="44"/>
        <end position="64"/>
    </location>
</feature>
<keyword evidence="1" id="KW-0472">Membrane</keyword>
<name>A0A1M5Q8M5_9FIRM</name>
<keyword evidence="1" id="KW-1133">Transmembrane helix</keyword>
<keyword evidence="3" id="KW-1185">Reference proteome</keyword>
<dbReference type="STRING" id="1121420.SAMN02746098_00180"/>
<gene>
    <name evidence="2" type="ORF">SAMN02746098_00180</name>
</gene>
<proteinExistence type="predicted"/>
<keyword evidence="1" id="KW-0812">Transmembrane</keyword>
<protein>
    <submittedName>
        <fullName evidence="2">Uncharacterized protein</fullName>
    </submittedName>
</protein>
<reference evidence="3" key="1">
    <citation type="submission" date="2016-11" db="EMBL/GenBank/DDBJ databases">
        <authorList>
            <person name="Varghese N."/>
            <person name="Submissions S."/>
        </authorList>
    </citation>
    <scope>NUCLEOTIDE SEQUENCE [LARGE SCALE GENOMIC DNA]</scope>
    <source>
        <strain evidence="3">DSM 15449</strain>
    </source>
</reference>
<evidence type="ECO:0000313" key="3">
    <source>
        <dbReference type="Proteomes" id="UP000183954"/>
    </source>
</evidence>
<feature type="transmembrane region" description="Helical" evidence="1">
    <location>
        <begin position="12"/>
        <end position="38"/>
    </location>
</feature>
<sequence length="213" mass="24975">MFYRFQRPCRTIVAFITGFLFLILFFLAVIFLHIFHLISLFNPWIYYATSALNLLLTIKLIFYFGTYRVSSMFNLSIETRQLTLCMRIFPFVKMVKSMKGDTRTSAVRFYKDFVKAASIAADRYPVGTKFCTKTWLLNSSILTRLNRKGFEVTPISLSKPRRFLITVTARLAQGNWDLWKKIKEAQFYKVSWTKNELKRHQALPVNFAASRGL</sequence>
<evidence type="ECO:0000313" key="2">
    <source>
        <dbReference type="EMBL" id="SHH10537.1"/>
    </source>
</evidence>
<organism evidence="2 3">
    <name type="scientific">Desulfosporosinus lacus DSM 15449</name>
    <dbReference type="NCBI Taxonomy" id="1121420"/>
    <lineage>
        <taxon>Bacteria</taxon>
        <taxon>Bacillati</taxon>
        <taxon>Bacillota</taxon>
        <taxon>Clostridia</taxon>
        <taxon>Eubacteriales</taxon>
        <taxon>Desulfitobacteriaceae</taxon>
        <taxon>Desulfosporosinus</taxon>
    </lineage>
</organism>
<dbReference type="Proteomes" id="UP000183954">
    <property type="component" value="Unassembled WGS sequence"/>
</dbReference>
<dbReference type="EMBL" id="FQXJ01000003">
    <property type="protein sequence ID" value="SHH10537.1"/>
    <property type="molecule type" value="Genomic_DNA"/>
</dbReference>
<evidence type="ECO:0000256" key="1">
    <source>
        <dbReference type="SAM" id="Phobius"/>
    </source>
</evidence>
<accession>A0A1M5Q8M5</accession>
<dbReference type="AlphaFoldDB" id="A0A1M5Q8M5"/>